<dbReference type="EMBL" id="BMAV01021366">
    <property type="protein sequence ID" value="GFY75415.1"/>
    <property type="molecule type" value="Genomic_DNA"/>
</dbReference>
<organism evidence="1 2">
    <name type="scientific">Trichonephila inaurata madagascariensis</name>
    <dbReference type="NCBI Taxonomy" id="2747483"/>
    <lineage>
        <taxon>Eukaryota</taxon>
        <taxon>Metazoa</taxon>
        <taxon>Ecdysozoa</taxon>
        <taxon>Arthropoda</taxon>
        <taxon>Chelicerata</taxon>
        <taxon>Arachnida</taxon>
        <taxon>Araneae</taxon>
        <taxon>Araneomorphae</taxon>
        <taxon>Entelegynae</taxon>
        <taxon>Araneoidea</taxon>
        <taxon>Nephilidae</taxon>
        <taxon>Trichonephila</taxon>
        <taxon>Trichonephila inaurata</taxon>
    </lineage>
</organism>
<comment type="caution">
    <text evidence="1">The sequence shown here is derived from an EMBL/GenBank/DDBJ whole genome shotgun (WGS) entry which is preliminary data.</text>
</comment>
<sequence length="138" mass="15830">MSLVVLHEELRKPFRRWLASHREHHGAKRYASSASARSATVPKHSGERIVLEVYLHAVLFRTTALSNCGLPHRFIQTSPQMFQMASVGRSLFHGPLFAVQPKVKPSSIKKKQRLLFSALVSCRHLEWSTTFITVNWRQ</sequence>
<dbReference type="Proteomes" id="UP000886998">
    <property type="component" value="Unassembled WGS sequence"/>
</dbReference>
<keyword evidence="2" id="KW-1185">Reference proteome</keyword>
<gene>
    <name evidence="1" type="ORF">TNIN_128931</name>
</gene>
<accession>A0A8X6YLX8</accession>
<evidence type="ECO:0000313" key="1">
    <source>
        <dbReference type="EMBL" id="GFY75415.1"/>
    </source>
</evidence>
<protein>
    <submittedName>
        <fullName evidence="1">Uncharacterized protein</fullName>
    </submittedName>
</protein>
<dbReference type="AlphaFoldDB" id="A0A8X6YLX8"/>
<reference evidence="1" key="1">
    <citation type="submission" date="2020-08" db="EMBL/GenBank/DDBJ databases">
        <title>Multicomponent nature underlies the extraordinary mechanical properties of spider dragline silk.</title>
        <authorList>
            <person name="Kono N."/>
            <person name="Nakamura H."/>
            <person name="Mori M."/>
            <person name="Yoshida Y."/>
            <person name="Ohtoshi R."/>
            <person name="Malay A.D."/>
            <person name="Moran D.A.P."/>
            <person name="Tomita M."/>
            <person name="Numata K."/>
            <person name="Arakawa K."/>
        </authorList>
    </citation>
    <scope>NUCLEOTIDE SEQUENCE</scope>
</reference>
<proteinExistence type="predicted"/>
<name>A0A8X6YLX8_9ARAC</name>
<evidence type="ECO:0000313" key="2">
    <source>
        <dbReference type="Proteomes" id="UP000886998"/>
    </source>
</evidence>